<evidence type="ECO:0000313" key="3">
    <source>
        <dbReference type="Proteomes" id="UP000194012"/>
    </source>
</evidence>
<protein>
    <submittedName>
        <fullName evidence="2">Uncharacterized protein</fullName>
    </submittedName>
</protein>
<name>A0A1X6ZPP8_9RHOB</name>
<dbReference type="EMBL" id="FWFJ01000026">
    <property type="protein sequence ID" value="SLN57447.1"/>
    <property type="molecule type" value="Genomic_DNA"/>
</dbReference>
<feature type="transmembrane region" description="Helical" evidence="1">
    <location>
        <begin position="6"/>
        <end position="26"/>
    </location>
</feature>
<accession>A0A1X6ZPP8</accession>
<gene>
    <name evidence="2" type="ORF">ROG8370_02590</name>
</gene>
<organism evidence="2 3">
    <name type="scientific">Roseovarius gaetbuli</name>
    <dbReference type="NCBI Taxonomy" id="1356575"/>
    <lineage>
        <taxon>Bacteria</taxon>
        <taxon>Pseudomonadati</taxon>
        <taxon>Pseudomonadota</taxon>
        <taxon>Alphaproteobacteria</taxon>
        <taxon>Rhodobacterales</taxon>
        <taxon>Roseobacteraceae</taxon>
        <taxon>Roseovarius</taxon>
    </lineage>
</organism>
<dbReference type="AlphaFoldDB" id="A0A1X6ZPP8"/>
<evidence type="ECO:0000256" key="1">
    <source>
        <dbReference type="SAM" id="Phobius"/>
    </source>
</evidence>
<evidence type="ECO:0000313" key="2">
    <source>
        <dbReference type="EMBL" id="SLN57447.1"/>
    </source>
</evidence>
<keyword evidence="1" id="KW-1133">Transmembrane helix</keyword>
<dbReference type="Pfam" id="PF12291">
    <property type="entry name" value="DUF3623"/>
    <property type="match status" value="1"/>
</dbReference>
<feature type="transmembrane region" description="Helical" evidence="1">
    <location>
        <begin position="67"/>
        <end position="87"/>
    </location>
</feature>
<sequence length="129" mass="14044">MHSPWIAALSALFLWWFSTGAILVVVRIADRSGAVARRLAVFATLPVMALGIWGYETTLSTLTTGAVYGAFLSALAIWGWIELAFLTGAIAGPNTHPCPENLPGWERFIRAWGTIAYHEMVLVGVLIIM</sequence>
<keyword evidence="1" id="KW-0812">Transmembrane</keyword>
<dbReference type="Proteomes" id="UP000194012">
    <property type="component" value="Unassembled WGS sequence"/>
</dbReference>
<keyword evidence="3" id="KW-1185">Reference proteome</keyword>
<dbReference type="InterPro" id="IPR017496">
    <property type="entry name" value="Photo_alph_chp2"/>
</dbReference>
<keyword evidence="1" id="KW-0472">Membrane</keyword>
<feature type="transmembrane region" description="Helical" evidence="1">
    <location>
        <begin position="38"/>
        <end position="55"/>
    </location>
</feature>
<reference evidence="3" key="1">
    <citation type="submission" date="2017-03" db="EMBL/GenBank/DDBJ databases">
        <authorList>
            <person name="Rodrigo-Torres L."/>
            <person name="Arahal R.D."/>
            <person name="Lucena T."/>
        </authorList>
    </citation>
    <scope>NUCLEOTIDE SEQUENCE [LARGE SCALE GENOMIC DNA]</scope>
    <source>
        <strain evidence="3">CECT 8370</strain>
    </source>
</reference>
<proteinExistence type="predicted"/>